<evidence type="ECO:0000313" key="2">
    <source>
        <dbReference type="Proteomes" id="UP000559027"/>
    </source>
</evidence>
<keyword evidence="2" id="KW-1185">Reference proteome</keyword>
<organism evidence="1 2">
    <name type="scientific">Leucocoprinus leucothites</name>
    <dbReference type="NCBI Taxonomy" id="201217"/>
    <lineage>
        <taxon>Eukaryota</taxon>
        <taxon>Fungi</taxon>
        <taxon>Dikarya</taxon>
        <taxon>Basidiomycota</taxon>
        <taxon>Agaricomycotina</taxon>
        <taxon>Agaricomycetes</taxon>
        <taxon>Agaricomycetidae</taxon>
        <taxon>Agaricales</taxon>
        <taxon>Agaricineae</taxon>
        <taxon>Agaricaceae</taxon>
        <taxon>Leucocoprinus</taxon>
    </lineage>
</organism>
<dbReference type="Proteomes" id="UP000559027">
    <property type="component" value="Unassembled WGS sequence"/>
</dbReference>
<dbReference type="AlphaFoldDB" id="A0A8H5GEW7"/>
<reference evidence="1 2" key="1">
    <citation type="journal article" date="2020" name="ISME J.">
        <title>Uncovering the hidden diversity of litter-decomposition mechanisms in mushroom-forming fungi.</title>
        <authorList>
            <person name="Floudas D."/>
            <person name="Bentzer J."/>
            <person name="Ahren D."/>
            <person name="Johansson T."/>
            <person name="Persson P."/>
            <person name="Tunlid A."/>
        </authorList>
    </citation>
    <scope>NUCLEOTIDE SEQUENCE [LARGE SCALE GENOMIC DNA]</scope>
    <source>
        <strain evidence="1 2">CBS 146.42</strain>
    </source>
</reference>
<dbReference type="PANTHER" id="PTHR28015">
    <property type="entry name" value="ATP SYNTHASE ASSEMBLY FACTOR FMC1, MITOCHONDRIAL"/>
    <property type="match status" value="1"/>
</dbReference>
<dbReference type="GO" id="GO:0033615">
    <property type="term" value="P:mitochondrial proton-transporting ATP synthase complex assembly"/>
    <property type="evidence" value="ECO:0007669"/>
    <property type="project" value="InterPro"/>
</dbReference>
<dbReference type="EMBL" id="JAACJO010000001">
    <property type="protein sequence ID" value="KAF5363603.1"/>
    <property type="molecule type" value="Genomic_DNA"/>
</dbReference>
<name>A0A8H5GEW7_9AGAR</name>
<dbReference type="InterPro" id="IPR039196">
    <property type="entry name" value="Fmc1"/>
</dbReference>
<proteinExistence type="predicted"/>
<dbReference type="GO" id="GO:0005759">
    <property type="term" value="C:mitochondrial matrix"/>
    <property type="evidence" value="ECO:0007669"/>
    <property type="project" value="TreeGrafter"/>
</dbReference>
<dbReference type="OrthoDB" id="15893at2759"/>
<dbReference type="Pfam" id="PF13233">
    <property type="entry name" value="Complex1_LYR_2"/>
    <property type="match status" value="1"/>
</dbReference>
<evidence type="ECO:0000313" key="1">
    <source>
        <dbReference type="EMBL" id="KAF5363603.1"/>
    </source>
</evidence>
<dbReference type="PANTHER" id="PTHR28015:SF1">
    <property type="entry name" value="ATP SYNTHASE ASSEMBLY FACTOR FMC1, MITOCHONDRIAL"/>
    <property type="match status" value="1"/>
</dbReference>
<evidence type="ECO:0008006" key="3">
    <source>
        <dbReference type="Google" id="ProtNLM"/>
    </source>
</evidence>
<sequence length="128" mass="14690">MTAYPRDLADFSRKTTSTYCSATVVTMLSEYAQVYRGLLREVRKAAPAKPNQTIVTNFRSLLEQSRKTKNDVALQDTRNALLFLKSQREHQILVERYNPITSLTEQERIRKTANRVGLDVPKEATNLE</sequence>
<comment type="caution">
    <text evidence="1">The sequence shown here is derived from an EMBL/GenBank/DDBJ whole genome shotgun (WGS) entry which is preliminary data.</text>
</comment>
<protein>
    <recommendedName>
        <fullName evidence="3">Complex 1 LYR protein</fullName>
    </recommendedName>
</protein>
<accession>A0A8H5GEW7</accession>
<gene>
    <name evidence="1" type="ORF">D9756_000683</name>
</gene>